<protein>
    <recommendedName>
        <fullName evidence="1">SURF1-like protein</fullName>
    </recommendedName>
</protein>
<keyword evidence="1" id="KW-0472">Membrane</keyword>
<sequence>METEPGGHDPDGAGEGWRRHSPARLFLLGVLALLAFAGLVALGTWQVERRAWKLDLIQRVESRVHAPPTA</sequence>
<evidence type="ECO:0000313" key="2">
    <source>
        <dbReference type="EMBL" id="MDT8333730.1"/>
    </source>
</evidence>
<reference evidence="2 3" key="1">
    <citation type="journal article" date="2019" name="Microb. Pathog.">
        <title>Comparison of VITEK 2, MALDI-TOF MS, 16S rRNA gene sequencing, and whole-genome sequencing for identification of Roseomonas mucosa.</title>
        <authorList>
            <person name="Rudolph W.W."/>
            <person name="Gunzer F."/>
            <person name="Trauth M."/>
            <person name="Bunk B."/>
            <person name="Bigge R."/>
            <person name="Schrottner P."/>
        </authorList>
    </citation>
    <scope>NUCLEOTIDE SEQUENCE [LARGE SCALE GENOMIC DNA]</scope>
    <source>
        <strain evidence="2 3">DSM 103800</strain>
    </source>
</reference>
<name>A0ABU3MNE9_9PROT</name>
<comment type="similarity">
    <text evidence="1">Belongs to the SURF1 family.</text>
</comment>
<dbReference type="Proteomes" id="UP001258945">
    <property type="component" value="Unassembled WGS sequence"/>
</dbReference>
<keyword evidence="1" id="KW-1003">Cell membrane</keyword>
<evidence type="ECO:0000313" key="3">
    <source>
        <dbReference type="Proteomes" id="UP001258945"/>
    </source>
</evidence>
<accession>A0ABU3MNE9</accession>
<comment type="caution">
    <text evidence="1">Lacks conserved residue(s) required for the propagation of feature annotation.</text>
</comment>
<gene>
    <name evidence="2" type="ORF">RQ831_21990</name>
</gene>
<keyword evidence="1" id="KW-1133">Transmembrane helix</keyword>
<keyword evidence="3" id="KW-1185">Reference proteome</keyword>
<dbReference type="InterPro" id="IPR002994">
    <property type="entry name" value="Surf1/Shy1"/>
</dbReference>
<keyword evidence="1" id="KW-0812">Transmembrane</keyword>
<organism evidence="2 3">
    <name type="scientific">Roseomonas gilardii</name>
    <dbReference type="NCBI Taxonomy" id="257708"/>
    <lineage>
        <taxon>Bacteria</taxon>
        <taxon>Pseudomonadati</taxon>
        <taxon>Pseudomonadota</taxon>
        <taxon>Alphaproteobacteria</taxon>
        <taxon>Acetobacterales</taxon>
        <taxon>Roseomonadaceae</taxon>
        <taxon>Roseomonas</taxon>
    </lineage>
</organism>
<comment type="subcellular location">
    <subcellularLocation>
        <location evidence="1">Cell membrane</location>
        <topology evidence="1">Multi-pass membrane protein</topology>
    </subcellularLocation>
</comment>
<dbReference type="PROSITE" id="PS50895">
    <property type="entry name" value="SURF1"/>
    <property type="match status" value="1"/>
</dbReference>
<dbReference type="Pfam" id="PF02104">
    <property type="entry name" value="SURF1"/>
    <property type="match status" value="1"/>
</dbReference>
<dbReference type="EMBL" id="JAVVDO010000071">
    <property type="protein sequence ID" value="MDT8333730.1"/>
    <property type="molecule type" value="Genomic_DNA"/>
</dbReference>
<proteinExistence type="inferred from homology"/>
<feature type="transmembrane region" description="Helical" evidence="1">
    <location>
        <begin position="25"/>
        <end position="45"/>
    </location>
</feature>
<comment type="caution">
    <text evidence="2">The sequence shown here is derived from an EMBL/GenBank/DDBJ whole genome shotgun (WGS) entry which is preliminary data.</text>
</comment>
<evidence type="ECO:0000256" key="1">
    <source>
        <dbReference type="RuleBase" id="RU363076"/>
    </source>
</evidence>
<feature type="non-terminal residue" evidence="2">
    <location>
        <position position="70"/>
    </location>
</feature>
<dbReference type="RefSeq" id="WP_314285377.1">
    <property type="nucleotide sequence ID" value="NZ_JAVVDO010000071.1"/>
</dbReference>